<gene>
    <name evidence="1" type="ORF">KDK_47980</name>
</gene>
<organism evidence="1 2">
    <name type="scientific">Dictyobacter kobayashii</name>
    <dbReference type="NCBI Taxonomy" id="2014872"/>
    <lineage>
        <taxon>Bacteria</taxon>
        <taxon>Bacillati</taxon>
        <taxon>Chloroflexota</taxon>
        <taxon>Ktedonobacteria</taxon>
        <taxon>Ktedonobacterales</taxon>
        <taxon>Dictyobacteraceae</taxon>
        <taxon>Dictyobacter</taxon>
    </lineage>
</organism>
<dbReference type="Gene3D" id="2.60.120.560">
    <property type="entry name" value="Exo-inulinase, domain 1"/>
    <property type="match status" value="1"/>
</dbReference>
<evidence type="ECO:0000313" key="2">
    <source>
        <dbReference type="Proteomes" id="UP000287188"/>
    </source>
</evidence>
<protein>
    <recommendedName>
        <fullName evidence="3">3-keto-disaccharide hydrolase domain-containing protein</fullName>
    </recommendedName>
</protein>
<dbReference type="AlphaFoldDB" id="A0A402AP79"/>
<comment type="caution">
    <text evidence="1">The sequence shown here is derived from an EMBL/GenBank/DDBJ whole genome shotgun (WGS) entry which is preliminary data.</text>
</comment>
<proteinExistence type="predicted"/>
<dbReference type="Proteomes" id="UP000287188">
    <property type="component" value="Unassembled WGS sequence"/>
</dbReference>
<keyword evidence="2" id="KW-1185">Reference proteome</keyword>
<reference evidence="2" key="1">
    <citation type="submission" date="2018-12" db="EMBL/GenBank/DDBJ databases">
        <title>Tengunoibacter tsumagoiensis gen. nov., sp. nov., Dictyobacter kobayashii sp. nov., D. alpinus sp. nov., and D. joshuensis sp. nov. and description of Dictyobacteraceae fam. nov. within the order Ktedonobacterales isolated from Tengu-no-mugimeshi.</title>
        <authorList>
            <person name="Wang C.M."/>
            <person name="Zheng Y."/>
            <person name="Sakai Y."/>
            <person name="Toyoda A."/>
            <person name="Minakuchi Y."/>
            <person name="Abe K."/>
            <person name="Yokota A."/>
            <person name="Yabe S."/>
        </authorList>
    </citation>
    <scope>NUCLEOTIDE SEQUENCE [LARGE SCALE GENOMIC DNA]</scope>
    <source>
        <strain evidence="2">Uno11</strain>
    </source>
</reference>
<sequence length="122" mass="13843">MLYGDFCGLVFRLNPYSKSFYVLEINSYGGYRLQRALGNDPARWLTLIDWTDTGAIQPGYGHFNTILVVASQARFQIYMNQQLVVSTFTDTTYNTGLLGFLVGGDSRYGTEAIFRRLAVFQK</sequence>
<evidence type="ECO:0000313" key="1">
    <source>
        <dbReference type="EMBL" id="GCE20998.1"/>
    </source>
</evidence>
<name>A0A402AP79_9CHLR</name>
<accession>A0A402AP79</accession>
<dbReference type="EMBL" id="BIFS01000001">
    <property type="protein sequence ID" value="GCE20998.1"/>
    <property type="molecule type" value="Genomic_DNA"/>
</dbReference>
<evidence type="ECO:0008006" key="3">
    <source>
        <dbReference type="Google" id="ProtNLM"/>
    </source>
</evidence>